<comment type="caution">
    <text evidence="1">The sequence shown here is derived from an EMBL/GenBank/DDBJ whole genome shotgun (WGS) entry which is preliminary data.</text>
</comment>
<reference evidence="2" key="1">
    <citation type="journal article" date="2019" name="Int. J. Syst. Evol. Microbiol.">
        <title>The Global Catalogue of Microorganisms (GCM) 10K type strain sequencing project: providing services to taxonomists for standard genome sequencing and annotation.</title>
        <authorList>
            <consortium name="The Broad Institute Genomics Platform"/>
            <consortium name="The Broad Institute Genome Sequencing Center for Infectious Disease"/>
            <person name="Wu L."/>
            <person name="Ma J."/>
        </authorList>
    </citation>
    <scope>NUCLEOTIDE SEQUENCE [LARGE SCALE GENOMIC DNA]</scope>
    <source>
        <strain evidence="2">NBRC 102146</strain>
    </source>
</reference>
<organism evidence="1 2">
    <name type="scientific">Sphingomonas astaxanthinifaciens DSM 22298</name>
    <dbReference type="NCBI Taxonomy" id="1123267"/>
    <lineage>
        <taxon>Bacteria</taxon>
        <taxon>Pseudomonadati</taxon>
        <taxon>Pseudomonadota</taxon>
        <taxon>Alphaproteobacteria</taxon>
        <taxon>Sphingomonadales</taxon>
        <taxon>Sphingomonadaceae</taxon>
        <taxon>Sphingomonas</taxon>
    </lineage>
</organism>
<accession>A0ABQ5Z7K6</accession>
<evidence type="ECO:0000313" key="2">
    <source>
        <dbReference type="Proteomes" id="UP001156703"/>
    </source>
</evidence>
<proteinExistence type="predicted"/>
<protein>
    <submittedName>
        <fullName evidence="1">Uncharacterized protein</fullName>
    </submittedName>
</protein>
<keyword evidence="2" id="KW-1185">Reference proteome</keyword>
<gene>
    <name evidence="1" type="ORF">GCM10007925_02780</name>
</gene>
<evidence type="ECO:0000313" key="1">
    <source>
        <dbReference type="EMBL" id="GLR46567.1"/>
    </source>
</evidence>
<name>A0ABQ5Z7K6_9SPHN</name>
<dbReference type="Proteomes" id="UP001156703">
    <property type="component" value="Unassembled WGS sequence"/>
</dbReference>
<dbReference type="EMBL" id="BSOO01000002">
    <property type="protein sequence ID" value="GLR46567.1"/>
    <property type="molecule type" value="Genomic_DNA"/>
</dbReference>
<sequence>MHFLFARPVRPGASAVLSVGQASFLLVTRGNSAWSRGPAQERAILAALRGASEMRVRAAGVGGAISDRYLLAGAPTAIDAAALGCA</sequence>